<feature type="non-terminal residue" evidence="1">
    <location>
        <position position="1"/>
    </location>
</feature>
<dbReference type="EMBL" id="LXQA010409662">
    <property type="protein sequence ID" value="MCI49984.1"/>
    <property type="molecule type" value="Genomic_DNA"/>
</dbReference>
<reference evidence="1 2" key="1">
    <citation type="journal article" date="2018" name="Front. Plant Sci.">
        <title>Red Clover (Trifolium pratense) and Zigzag Clover (T. medium) - A Picture of Genomic Similarities and Differences.</title>
        <authorList>
            <person name="Dluhosova J."/>
            <person name="Istvanek J."/>
            <person name="Nedelnik J."/>
            <person name="Repkova J."/>
        </authorList>
    </citation>
    <scope>NUCLEOTIDE SEQUENCE [LARGE SCALE GENOMIC DNA]</scope>
    <source>
        <strain evidence="2">cv. 10/8</strain>
        <tissue evidence="1">Leaf</tissue>
    </source>
</reference>
<name>A0A392SP63_9FABA</name>
<evidence type="ECO:0000313" key="1">
    <source>
        <dbReference type="EMBL" id="MCI49984.1"/>
    </source>
</evidence>
<proteinExistence type="predicted"/>
<evidence type="ECO:0000313" key="2">
    <source>
        <dbReference type="Proteomes" id="UP000265520"/>
    </source>
</evidence>
<keyword evidence="2" id="KW-1185">Reference proteome</keyword>
<dbReference type="AlphaFoldDB" id="A0A392SP63"/>
<accession>A0A392SP63</accession>
<protein>
    <submittedName>
        <fullName evidence="1">Uncharacterized protein</fullName>
    </submittedName>
</protein>
<comment type="caution">
    <text evidence="1">The sequence shown here is derived from an EMBL/GenBank/DDBJ whole genome shotgun (WGS) entry which is preliminary data.</text>
</comment>
<sequence>NEESDDDSVSNDEELNIENELEPLAENVIEPTAAENVNGPVPAAENVNFVAHVVDQVVHAVCNAPEI</sequence>
<dbReference type="Proteomes" id="UP000265520">
    <property type="component" value="Unassembled WGS sequence"/>
</dbReference>
<organism evidence="1 2">
    <name type="scientific">Trifolium medium</name>
    <dbReference type="NCBI Taxonomy" id="97028"/>
    <lineage>
        <taxon>Eukaryota</taxon>
        <taxon>Viridiplantae</taxon>
        <taxon>Streptophyta</taxon>
        <taxon>Embryophyta</taxon>
        <taxon>Tracheophyta</taxon>
        <taxon>Spermatophyta</taxon>
        <taxon>Magnoliopsida</taxon>
        <taxon>eudicotyledons</taxon>
        <taxon>Gunneridae</taxon>
        <taxon>Pentapetalae</taxon>
        <taxon>rosids</taxon>
        <taxon>fabids</taxon>
        <taxon>Fabales</taxon>
        <taxon>Fabaceae</taxon>
        <taxon>Papilionoideae</taxon>
        <taxon>50 kb inversion clade</taxon>
        <taxon>NPAAA clade</taxon>
        <taxon>Hologalegina</taxon>
        <taxon>IRL clade</taxon>
        <taxon>Trifolieae</taxon>
        <taxon>Trifolium</taxon>
    </lineage>
</organism>